<proteinExistence type="predicted"/>
<sequence>MLKHYLSFTSRYIFTLLLLLITHLLSAQIITTVAGGSIGDGKPATTIGIVSNNGVVTDMADNLYILDNINRRVRKVSVATGIISTIAGDGNFVINGDGGLALNAGLGIPNAMGIDLLGNIYLTSSGRIRKIDAATGIITTIAGTGQGGFSGDSGLAINARVQSPSSITIDTAGNIYFTDFQRVRKITAATGIINTICGNGTAGYTGDGGLAINAQLAGPKSITCDDAGNLYIADNNNNVIRKITAATGIITTYAGTGVSGSGGDGGPATLAQLAYSYAIAADAAGNLYLSDNNKIRMVKAATGIITTVAGNGAGYTGDGGHALLATFLNPRYLTVSRAGNLYIHDFNNYVIRKVTGATNIINTYCGNHTVGTSGIGGPVADAQLYQFNSITVDKLNNIYLTDNSNHKVYRIDAANGFINTVAGTGNQGLNHGNGGPATSANIISPTGVATDSTGNFYFLDNGIAVRKVNIATGIISTVAGNGVQYGYSGDGGPATSAKINRANGLAFDLAGNLFISDRDNNVIRKVSAATGIITTVAGTGTAGYSGDGGLATSATLNKPFGVTVDHSGNIYISDNTNNVIRRVDAITGIITTFAGTGTGGYSGDGGLATAARIRYPYGLTTDTAGNVILADQFNSRVRKITIATGIITTIAGTGTTLYNGDSIPATTANVSNPTAVCFDEAGNLYIGESANSRIRKIIYDTVPADTIPALRLITNNPASTITTNIIKTKVYPNPARESVSVLLTGNFNGKTIITLTDMWGKAIITQQKTIQQNGAFTTTMPLNQLPKGIYFVTIFANQAKQVHKLVIQ</sequence>
<dbReference type="InterPro" id="IPR011042">
    <property type="entry name" value="6-blade_b-propeller_TolB-like"/>
</dbReference>
<feature type="domain" description="Secretion system C-terminal sorting" evidence="1">
    <location>
        <begin position="730"/>
        <end position="807"/>
    </location>
</feature>
<dbReference type="NCBIfam" id="TIGR04183">
    <property type="entry name" value="Por_Secre_tail"/>
    <property type="match status" value="1"/>
</dbReference>
<dbReference type="PANTHER" id="PTHR46388">
    <property type="entry name" value="NHL REPEAT-CONTAINING PROTEIN 2"/>
    <property type="match status" value="1"/>
</dbReference>
<reference evidence="3 4" key="1">
    <citation type="submission" date="2019-04" db="EMBL/GenBank/DDBJ databases">
        <title>Niastella caeni sp. nov., isolated from activated sludge.</title>
        <authorList>
            <person name="Sheng M."/>
        </authorList>
    </citation>
    <scope>NUCLEOTIDE SEQUENCE [LARGE SCALE GENOMIC DNA]</scope>
    <source>
        <strain evidence="3 4">HX-2-15</strain>
    </source>
</reference>
<dbReference type="InterPro" id="IPR056822">
    <property type="entry name" value="TEN_NHL"/>
</dbReference>
<gene>
    <name evidence="3" type="ORF">FAM09_27375</name>
</gene>
<evidence type="ECO:0000313" key="3">
    <source>
        <dbReference type="EMBL" id="THU32516.1"/>
    </source>
</evidence>
<dbReference type="Pfam" id="PF18962">
    <property type="entry name" value="Por_Secre_tail"/>
    <property type="match status" value="1"/>
</dbReference>
<feature type="domain" description="Teneurin NHL" evidence="2">
    <location>
        <begin position="393"/>
        <end position="481"/>
    </location>
</feature>
<dbReference type="Proteomes" id="UP000306918">
    <property type="component" value="Unassembled WGS sequence"/>
</dbReference>
<dbReference type="InterPro" id="IPR026444">
    <property type="entry name" value="Secre_tail"/>
</dbReference>
<dbReference type="EMBL" id="STFF01000011">
    <property type="protein sequence ID" value="THU32516.1"/>
    <property type="molecule type" value="Genomic_DNA"/>
</dbReference>
<protein>
    <submittedName>
        <fullName evidence="3">T9SS type A sorting domain-containing protein</fullName>
    </submittedName>
</protein>
<feature type="domain" description="Teneurin NHL" evidence="2">
    <location>
        <begin position="545"/>
        <end position="596"/>
    </location>
</feature>
<organism evidence="3 4">
    <name type="scientific">Niastella caeni</name>
    <dbReference type="NCBI Taxonomy" id="2569763"/>
    <lineage>
        <taxon>Bacteria</taxon>
        <taxon>Pseudomonadati</taxon>
        <taxon>Bacteroidota</taxon>
        <taxon>Chitinophagia</taxon>
        <taxon>Chitinophagales</taxon>
        <taxon>Chitinophagaceae</taxon>
        <taxon>Niastella</taxon>
    </lineage>
</organism>
<dbReference type="RefSeq" id="WP_136580358.1">
    <property type="nucleotide sequence ID" value="NZ_STFF01000011.1"/>
</dbReference>
<evidence type="ECO:0000259" key="2">
    <source>
        <dbReference type="Pfam" id="PF25021"/>
    </source>
</evidence>
<accession>A0A4V4GZF7</accession>
<dbReference type="Gene3D" id="2.120.10.30">
    <property type="entry name" value="TolB, C-terminal domain"/>
    <property type="match status" value="7"/>
</dbReference>
<dbReference type="Pfam" id="PF25021">
    <property type="entry name" value="TEN_NHL"/>
    <property type="match status" value="2"/>
</dbReference>
<dbReference type="OrthoDB" id="670826at2"/>
<dbReference type="AlphaFoldDB" id="A0A4V4GZF7"/>
<comment type="caution">
    <text evidence="3">The sequence shown here is derived from an EMBL/GenBank/DDBJ whole genome shotgun (WGS) entry which is preliminary data.</text>
</comment>
<dbReference type="PANTHER" id="PTHR46388:SF2">
    <property type="entry name" value="NHL REPEAT-CONTAINING PROTEIN 2"/>
    <property type="match status" value="1"/>
</dbReference>
<name>A0A4V4GZF7_9BACT</name>
<keyword evidence="4" id="KW-1185">Reference proteome</keyword>
<evidence type="ECO:0000259" key="1">
    <source>
        <dbReference type="Pfam" id="PF18962"/>
    </source>
</evidence>
<evidence type="ECO:0000313" key="4">
    <source>
        <dbReference type="Proteomes" id="UP000306918"/>
    </source>
</evidence>
<dbReference type="SUPFAM" id="SSF101898">
    <property type="entry name" value="NHL repeat"/>
    <property type="match status" value="2"/>
</dbReference>